<dbReference type="EMBL" id="MIKF01000065">
    <property type="protein sequence ID" value="RTE79908.1"/>
    <property type="molecule type" value="Genomic_DNA"/>
</dbReference>
<name>A0A430LVZ8_9HYPO</name>
<feature type="region of interest" description="Disordered" evidence="1">
    <location>
        <begin position="1"/>
        <end position="20"/>
    </location>
</feature>
<keyword evidence="3" id="KW-1185">Reference proteome</keyword>
<dbReference type="AlphaFoldDB" id="A0A430LVZ8"/>
<evidence type="ECO:0000256" key="1">
    <source>
        <dbReference type="SAM" id="MobiDB-lite"/>
    </source>
</evidence>
<protein>
    <submittedName>
        <fullName evidence="2">Uncharacterized protein</fullName>
    </submittedName>
</protein>
<evidence type="ECO:0000313" key="3">
    <source>
        <dbReference type="Proteomes" id="UP000287124"/>
    </source>
</evidence>
<comment type="caution">
    <text evidence="2">The sequence shown here is derived from an EMBL/GenBank/DDBJ whole genome shotgun (WGS) entry which is preliminary data.</text>
</comment>
<evidence type="ECO:0000313" key="2">
    <source>
        <dbReference type="EMBL" id="RTE79908.1"/>
    </source>
</evidence>
<organism evidence="2 3">
    <name type="scientific">Fusarium euwallaceae</name>
    <dbReference type="NCBI Taxonomy" id="1147111"/>
    <lineage>
        <taxon>Eukaryota</taxon>
        <taxon>Fungi</taxon>
        <taxon>Dikarya</taxon>
        <taxon>Ascomycota</taxon>
        <taxon>Pezizomycotina</taxon>
        <taxon>Sordariomycetes</taxon>
        <taxon>Hypocreomycetidae</taxon>
        <taxon>Hypocreales</taxon>
        <taxon>Nectriaceae</taxon>
        <taxon>Fusarium</taxon>
        <taxon>Fusarium solani species complex</taxon>
    </lineage>
</organism>
<proteinExistence type="predicted"/>
<reference evidence="2 3" key="1">
    <citation type="submission" date="2017-06" db="EMBL/GenBank/DDBJ databases">
        <title>Comparative genomic analysis of Ambrosia Fusariam Clade fungi.</title>
        <authorList>
            <person name="Stajich J.E."/>
            <person name="Carrillo J."/>
            <person name="Kijimoto T."/>
            <person name="Eskalen A."/>
            <person name="O'Donnell K."/>
            <person name="Kasson M."/>
        </authorList>
    </citation>
    <scope>NUCLEOTIDE SEQUENCE [LARGE SCALE GENOMIC DNA]</scope>
    <source>
        <strain evidence="2 3">UCR1854</strain>
    </source>
</reference>
<dbReference type="Proteomes" id="UP000287124">
    <property type="component" value="Unassembled WGS sequence"/>
</dbReference>
<gene>
    <name evidence="2" type="ORF">BHE90_005559</name>
</gene>
<sequence length="69" mass="8154">MLRTSSRAQKRRRSTSTSRLEVMPQSAQLFLDFPSFTRNPSWARHDREWHGMALIARLHRAWVGETWTG</sequence>
<accession>A0A430LVZ8</accession>